<evidence type="ECO:0000256" key="1">
    <source>
        <dbReference type="SAM" id="MobiDB-lite"/>
    </source>
</evidence>
<accession>A0ABU6SAH1</accession>
<sequence>MKFITDSGEVGVLKGDILEAERCHRATLHNSKEQLPRPMKPDPAAKVHLVDLETPGGKCRKGHSQRENSKKYKSGRKPSRELYGWVDEEIFTQPSVVEADALPELRREMRLTVDQAAEGDFVLEAASPSDRLPFRAQEDRAHYLWLYIELFTRLGVRLPFTDFQREVLSRCRVAASQLHLNGWVSFAPLSGCACISASSRHGAFFSTLINFTLLPWKGVLPIPGKQPFWLDHEGAPFLWVYWNAEVGDFRITALDPLETLASEFLQSLPVNLGKKSNFKCRWILDHSDADVGAFLDSLLKDMDKQSRFDHLMQRMKEAEGAGPRSILPSSKAQTTVSGTSASGPVAPASIPASSVPPAHSSGASKAAGKSTSATTAKPFSVEREEGVREDQVAD</sequence>
<keyword evidence="3" id="KW-1185">Reference proteome</keyword>
<evidence type="ECO:0000313" key="3">
    <source>
        <dbReference type="Proteomes" id="UP001341840"/>
    </source>
</evidence>
<evidence type="ECO:0000313" key="2">
    <source>
        <dbReference type="EMBL" id="MED6133372.1"/>
    </source>
</evidence>
<reference evidence="2 3" key="1">
    <citation type="journal article" date="2023" name="Plants (Basel)">
        <title>Bridging the Gap: Combining Genomics and Transcriptomics Approaches to Understand Stylosanthes scabra, an Orphan Legume from the Brazilian Caatinga.</title>
        <authorList>
            <person name="Ferreira-Neto J.R.C."/>
            <person name="da Silva M.D."/>
            <person name="Binneck E."/>
            <person name="de Melo N.F."/>
            <person name="da Silva R.H."/>
            <person name="de Melo A.L.T.M."/>
            <person name="Pandolfi V."/>
            <person name="Bustamante F.O."/>
            <person name="Brasileiro-Vidal A.C."/>
            <person name="Benko-Iseppon A.M."/>
        </authorList>
    </citation>
    <scope>NUCLEOTIDE SEQUENCE [LARGE SCALE GENOMIC DNA]</scope>
    <source>
        <tissue evidence="2">Leaves</tissue>
    </source>
</reference>
<feature type="region of interest" description="Disordered" evidence="1">
    <location>
        <begin position="317"/>
        <end position="394"/>
    </location>
</feature>
<gene>
    <name evidence="2" type="ORF">PIB30_027669</name>
</gene>
<organism evidence="2 3">
    <name type="scientific">Stylosanthes scabra</name>
    <dbReference type="NCBI Taxonomy" id="79078"/>
    <lineage>
        <taxon>Eukaryota</taxon>
        <taxon>Viridiplantae</taxon>
        <taxon>Streptophyta</taxon>
        <taxon>Embryophyta</taxon>
        <taxon>Tracheophyta</taxon>
        <taxon>Spermatophyta</taxon>
        <taxon>Magnoliopsida</taxon>
        <taxon>eudicotyledons</taxon>
        <taxon>Gunneridae</taxon>
        <taxon>Pentapetalae</taxon>
        <taxon>rosids</taxon>
        <taxon>fabids</taxon>
        <taxon>Fabales</taxon>
        <taxon>Fabaceae</taxon>
        <taxon>Papilionoideae</taxon>
        <taxon>50 kb inversion clade</taxon>
        <taxon>dalbergioids sensu lato</taxon>
        <taxon>Dalbergieae</taxon>
        <taxon>Pterocarpus clade</taxon>
        <taxon>Stylosanthes</taxon>
    </lineage>
</organism>
<feature type="region of interest" description="Disordered" evidence="1">
    <location>
        <begin position="53"/>
        <end position="76"/>
    </location>
</feature>
<dbReference type="EMBL" id="JASCZI010060522">
    <property type="protein sequence ID" value="MED6133372.1"/>
    <property type="molecule type" value="Genomic_DNA"/>
</dbReference>
<dbReference type="Proteomes" id="UP001341840">
    <property type="component" value="Unassembled WGS sequence"/>
</dbReference>
<protein>
    <submittedName>
        <fullName evidence="2">Uncharacterized protein</fullName>
    </submittedName>
</protein>
<feature type="compositionally biased region" description="Polar residues" evidence="1">
    <location>
        <begin position="327"/>
        <end position="339"/>
    </location>
</feature>
<name>A0ABU6SAH1_9FABA</name>
<proteinExistence type="predicted"/>
<feature type="compositionally biased region" description="Low complexity" evidence="1">
    <location>
        <begin position="340"/>
        <end position="377"/>
    </location>
</feature>
<comment type="caution">
    <text evidence="2">The sequence shown here is derived from an EMBL/GenBank/DDBJ whole genome shotgun (WGS) entry which is preliminary data.</text>
</comment>
<feature type="compositionally biased region" description="Basic and acidic residues" evidence="1">
    <location>
        <begin position="380"/>
        <end position="394"/>
    </location>
</feature>